<reference evidence="2" key="2">
    <citation type="submission" date="2021-04" db="EMBL/GenBank/DDBJ databases">
        <authorList>
            <person name="Gilroy R."/>
        </authorList>
    </citation>
    <scope>NUCLEOTIDE SEQUENCE</scope>
    <source>
        <strain evidence="2">ChiSxjej6B18-287</strain>
    </source>
</reference>
<organism evidence="2 3">
    <name type="scientific">Candidatus Blautia merdigallinarum</name>
    <dbReference type="NCBI Taxonomy" id="2838495"/>
    <lineage>
        <taxon>Bacteria</taxon>
        <taxon>Bacillati</taxon>
        <taxon>Bacillota</taxon>
        <taxon>Clostridia</taxon>
        <taxon>Lachnospirales</taxon>
        <taxon>Lachnospiraceae</taxon>
        <taxon>Blautia</taxon>
    </lineage>
</organism>
<feature type="signal peptide" evidence="1">
    <location>
        <begin position="1"/>
        <end position="23"/>
    </location>
</feature>
<dbReference type="PROSITE" id="PS51257">
    <property type="entry name" value="PROKAR_LIPOPROTEIN"/>
    <property type="match status" value="1"/>
</dbReference>
<dbReference type="Proteomes" id="UP000823893">
    <property type="component" value="Unassembled WGS sequence"/>
</dbReference>
<evidence type="ECO:0000313" key="3">
    <source>
        <dbReference type="Proteomes" id="UP000823893"/>
    </source>
</evidence>
<comment type="caution">
    <text evidence="2">The sequence shown here is derived from an EMBL/GenBank/DDBJ whole genome shotgun (WGS) entry which is preliminary data.</text>
</comment>
<name>A0A9D2N369_9FIRM</name>
<feature type="chain" id="PRO_5039710279" description="DUF4340 domain-containing protein" evidence="1">
    <location>
        <begin position="24"/>
        <end position="346"/>
    </location>
</feature>
<accession>A0A9D2N369</accession>
<keyword evidence="1" id="KW-0732">Signal</keyword>
<sequence>MKRQFLKRYMMGFIVAGTLAVLSGCGQEQETETENPVKTREEVTYDKESNSLETWKQELGSEETKTISSASIRGIETVKDGEAVLAVSYEPRTYKNSYDCWSLSIPYESWVSVDTEAMYEYFDHVEKLNLEAAEITEEEAGLSDSGTSVFVAYYSDQDGENAGQAEPDKGITYWIGNEADEDHYYVKTSSGNEIWTADKEAVDGLLEIEPYNMILKVANVVSIETLSSVDIEIQGKTYTIDLSDQENENYKLNNKKADKDEVNALYTELMSIFIEEEIKESNDVQETSSPMMSITFHRNIEGAPEIVESFYDYDENYASVNINGTEFFLTDKSAVNDLIASVKEAF</sequence>
<gene>
    <name evidence="2" type="ORF">H9935_04585</name>
</gene>
<dbReference type="AlphaFoldDB" id="A0A9D2N369"/>
<evidence type="ECO:0008006" key="4">
    <source>
        <dbReference type="Google" id="ProtNLM"/>
    </source>
</evidence>
<evidence type="ECO:0000256" key="1">
    <source>
        <dbReference type="SAM" id="SignalP"/>
    </source>
</evidence>
<proteinExistence type="predicted"/>
<dbReference type="EMBL" id="DWWV01000054">
    <property type="protein sequence ID" value="HJC10075.1"/>
    <property type="molecule type" value="Genomic_DNA"/>
</dbReference>
<reference evidence="2" key="1">
    <citation type="journal article" date="2021" name="PeerJ">
        <title>Extensive microbial diversity within the chicken gut microbiome revealed by metagenomics and culture.</title>
        <authorList>
            <person name="Gilroy R."/>
            <person name="Ravi A."/>
            <person name="Getino M."/>
            <person name="Pursley I."/>
            <person name="Horton D.L."/>
            <person name="Alikhan N.F."/>
            <person name="Baker D."/>
            <person name="Gharbi K."/>
            <person name="Hall N."/>
            <person name="Watson M."/>
            <person name="Adriaenssens E.M."/>
            <person name="Foster-Nyarko E."/>
            <person name="Jarju S."/>
            <person name="Secka A."/>
            <person name="Antonio M."/>
            <person name="Oren A."/>
            <person name="Chaudhuri R.R."/>
            <person name="La Ragione R."/>
            <person name="Hildebrand F."/>
            <person name="Pallen M.J."/>
        </authorList>
    </citation>
    <scope>NUCLEOTIDE SEQUENCE</scope>
    <source>
        <strain evidence="2">ChiSxjej6B18-287</strain>
    </source>
</reference>
<protein>
    <recommendedName>
        <fullName evidence="4">DUF4340 domain-containing protein</fullName>
    </recommendedName>
</protein>
<evidence type="ECO:0000313" key="2">
    <source>
        <dbReference type="EMBL" id="HJC10075.1"/>
    </source>
</evidence>